<name>A0A2U2HGG3_9BURK</name>
<dbReference type="Gene3D" id="1.10.260.40">
    <property type="entry name" value="lambda repressor-like DNA-binding domains"/>
    <property type="match status" value="1"/>
</dbReference>
<keyword evidence="2" id="KW-1185">Reference proteome</keyword>
<dbReference type="Proteomes" id="UP000241421">
    <property type="component" value="Unassembled WGS sequence"/>
</dbReference>
<reference evidence="1 2" key="1">
    <citation type="submission" date="2018-04" db="EMBL/GenBank/DDBJ databases">
        <title>Massilia violaceinigra sp. nov., a novel purple-pigmented bacterium isolated from Tianshan glacier, Xinjiang, China.</title>
        <authorList>
            <person name="Wang H."/>
        </authorList>
    </citation>
    <scope>NUCLEOTIDE SEQUENCE [LARGE SCALE GENOMIC DNA]</scope>
    <source>
        <strain evidence="1 2">B448-2</strain>
    </source>
</reference>
<accession>A0A2U2HGG3</accession>
<dbReference type="OrthoDB" id="8780889at2"/>
<dbReference type="AlphaFoldDB" id="A0A2U2HGG3"/>
<sequence>MEDSNIRKAIYNMGGPKIAAQGLDVSRSAIGKWIRLGVIPNLEKATMVAEASGFDVAVLRPRYEQKAL</sequence>
<dbReference type="GO" id="GO:0003677">
    <property type="term" value="F:DNA binding"/>
    <property type="evidence" value="ECO:0007669"/>
    <property type="project" value="InterPro"/>
</dbReference>
<evidence type="ECO:0008006" key="3">
    <source>
        <dbReference type="Google" id="ProtNLM"/>
    </source>
</evidence>
<dbReference type="RefSeq" id="WP_106759124.1">
    <property type="nucleotide sequence ID" value="NZ_PXWF02000272.1"/>
</dbReference>
<dbReference type="InterPro" id="IPR010982">
    <property type="entry name" value="Lambda_DNA-bd_dom_sf"/>
</dbReference>
<evidence type="ECO:0000313" key="1">
    <source>
        <dbReference type="EMBL" id="PWF44019.1"/>
    </source>
</evidence>
<dbReference type="EMBL" id="PXWF02000272">
    <property type="protein sequence ID" value="PWF44019.1"/>
    <property type="molecule type" value="Genomic_DNA"/>
</dbReference>
<proteinExistence type="predicted"/>
<organism evidence="1 2">
    <name type="scientific">Massilia glaciei</name>
    <dbReference type="NCBI Taxonomy" id="1524097"/>
    <lineage>
        <taxon>Bacteria</taxon>
        <taxon>Pseudomonadati</taxon>
        <taxon>Pseudomonadota</taxon>
        <taxon>Betaproteobacteria</taxon>
        <taxon>Burkholderiales</taxon>
        <taxon>Oxalobacteraceae</taxon>
        <taxon>Telluria group</taxon>
        <taxon>Massilia</taxon>
    </lineage>
</organism>
<gene>
    <name evidence="1" type="ORF">C7C56_019985</name>
</gene>
<protein>
    <recommendedName>
        <fullName evidence="3">Helix-turn-helix domain-containing protein</fullName>
    </recommendedName>
</protein>
<evidence type="ECO:0000313" key="2">
    <source>
        <dbReference type="Proteomes" id="UP000241421"/>
    </source>
</evidence>
<comment type="caution">
    <text evidence="1">The sequence shown here is derived from an EMBL/GenBank/DDBJ whole genome shotgun (WGS) entry which is preliminary data.</text>
</comment>